<dbReference type="InterPro" id="IPR000649">
    <property type="entry name" value="IF-2B-related"/>
</dbReference>
<dbReference type="PANTHER" id="PTHR45860">
    <property type="entry name" value="TRANSLATION INITIATION FACTOR EIF-2B SUBUNIT ALPHA"/>
    <property type="match status" value="1"/>
</dbReference>
<evidence type="ECO:0000256" key="3">
    <source>
        <dbReference type="ARBA" id="ARBA00022917"/>
    </source>
</evidence>
<dbReference type="GO" id="GO:0003743">
    <property type="term" value="F:translation initiation factor activity"/>
    <property type="evidence" value="ECO:0007669"/>
    <property type="project" value="UniProtKB-KW"/>
</dbReference>
<reference evidence="4" key="1">
    <citation type="submission" date="2018-05" db="EMBL/GenBank/DDBJ databases">
        <authorList>
            <person name="Lanie J.A."/>
            <person name="Ng W.-L."/>
            <person name="Kazmierczak K.M."/>
            <person name="Andrzejewski T.M."/>
            <person name="Davidsen T.M."/>
            <person name="Wayne K.J."/>
            <person name="Tettelin H."/>
            <person name="Glass J.I."/>
            <person name="Rusch D."/>
            <person name="Podicherti R."/>
            <person name="Tsui H.-C.T."/>
            <person name="Winkler M.E."/>
        </authorList>
    </citation>
    <scope>NUCLEOTIDE SEQUENCE</scope>
</reference>
<dbReference type="InterPro" id="IPR051501">
    <property type="entry name" value="eIF2B_alpha/beta/delta"/>
</dbReference>
<keyword evidence="3" id="KW-0648">Protein biosynthesis</keyword>
<dbReference type="EMBL" id="UINC01006194">
    <property type="protein sequence ID" value="SVA26063.1"/>
    <property type="molecule type" value="Genomic_DNA"/>
</dbReference>
<dbReference type="Gene3D" id="3.40.50.10470">
    <property type="entry name" value="Translation initiation factor eif-2b, domain 2"/>
    <property type="match status" value="1"/>
</dbReference>
<dbReference type="GO" id="GO:0005085">
    <property type="term" value="F:guanyl-nucleotide exchange factor activity"/>
    <property type="evidence" value="ECO:0007669"/>
    <property type="project" value="TreeGrafter"/>
</dbReference>
<organism evidence="4">
    <name type="scientific">marine metagenome</name>
    <dbReference type="NCBI Taxonomy" id="408172"/>
    <lineage>
        <taxon>unclassified sequences</taxon>
        <taxon>metagenomes</taxon>
        <taxon>ecological metagenomes</taxon>
    </lineage>
</organism>
<dbReference type="PANTHER" id="PTHR45860:SF1">
    <property type="entry name" value="TRANSLATION INITIATION FACTOR EIF-2B SUBUNIT ALPHA"/>
    <property type="match status" value="1"/>
</dbReference>
<dbReference type="Pfam" id="PF01008">
    <property type="entry name" value="IF-2B"/>
    <property type="match status" value="1"/>
</dbReference>
<keyword evidence="2" id="KW-0396">Initiation factor</keyword>
<dbReference type="GO" id="GO:0005851">
    <property type="term" value="C:eukaryotic translation initiation factor 2B complex"/>
    <property type="evidence" value="ECO:0007669"/>
    <property type="project" value="TreeGrafter"/>
</dbReference>
<dbReference type="InterPro" id="IPR042529">
    <property type="entry name" value="IF_2B-like_C"/>
</dbReference>
<sequence length="295" mass="34084">MNDDQIIINKLFRDLVKVYSSSKTSIISILAIIDALDHLECSYDELKDQIRILSDQIKNTQPRMFPLDNLMILLDKESVSHFQLGDIDSTKNGLKTLFKSYLDRLNDDLVKLTHHGLKCVEDGDLIVIHSIEENVELLIPEAKKQGKIFKILILKQDFETTGHVIKILDKYEIDFQVIPEYDLVHYFEQVDKLFIGTQALTLDNKLICDPGTSNIVSECHLNNIPVYLFLKSLKLSHFQASEQNIKKYETKEHHGGIEYKEIFYSNDIVELKLIDHIIMENGETSIDKVHDFSIH</sequence>
<dbReference type="AlphaFoldDB" id="A0A381UH63"/>
<evidence type="ECO:0000313" key="4">
    <source>
        <dbReference type="EMBL" id="SVA26063.1"/>
    </source>
</evidence>
<name>A0A381UH63_9ZZZZ</name>
<dbReference type="InterPro" id="IPR037171">
    <property type="entry name" value="NagB/RpiA_transferase-like"/>
</dbReference>
<proteinExistence type="inferred from homology"/>
<evidence type="ECO:0000256" key="1">
    <source>
        <dbReference type="ARBA" id="ARBA00007251"/>
    </source>
</evidence>
<dbReference type="SUPFAM" id="SSF100950">
    <property type="entry name" value="NagB/RpiA/CoA transferase-like"/>
    <property type="match status" value="1"/>
</dbReference>
<comment type="similarity">
    <text evidence="1">Belongs to the eIF-2B alpha/beta/delta subunits family.</text>
</comment>
<accession>A0A381UH63</accession>
<protein>
    <submittedName>
        <fullName evidence="4">Uncharacterized protein</fullName>
    </submittedName>
</protein>
<gene>
    <name evidence="4" type="ORF">METZ01_LOCUS78917</name>
</gene>
<evidence type="ECO:0000256" key="2">
    <source>
        <dbReference type="ARBA" id="ARBA00022540"/>
    </source>
</evidence>